<evidence type="ECO:0008006" key="4">
    <source>
        <dbReference type="Google" id="ProtNLM"/>
    </source>
</evidence>
<gene>
    <name evidence="2" type="ORF">LX95_00773</name>
</gene>
<dbReference type="Pfam" id="PF04402">
    <property type="entry name" value="SIMPL"/>
    <property type="match status" value="1"/>
</dbReference>
<keyword evidence="1" id="KW-1133">Transmembrane helix</keyword>
<reference evidence="2 3" key="1">
    <citation type="submission" date="2018-06" db="EMBL/GenBank/DDBJ databases">
        <title>Genomic Encyclopedia of Archaeal and Bacterial Type Strains, Phase II (KMG-II): from individual species to whole genera.</title>
        <authorList>
            <person name="Goeker M."/>
        </authorList>
    </citation>
    <scope>NUCLEOTIDE SEQUENCE [LARGE SCALE GENOMIC DNA]</scope>
    <source>
        <strain evidence="2 3">DSM 15361</strain>
    </source>
</reference>
<protein>
    <recommendedName>
        <fullName evidence="4">SIMPL domain-containing protein</fullName>
    </recommendedName>
</protein>
<keyword evidence="1" id="KW-0812">Transmembrane</keyword>
<accession>A0A2W7I6E4</accession>
<keyword evidence="3" id="KW-1185">Reference proteome</keyword>
<dbReference type="PIRSF" id="PIRSF029033">
    <property type="entry name" value="UCP029033"/>
    <property type="match status" value="1"/>
</dbReference>
<feature type="transmembrane region" description="Helical" evidence="1">
    <location>
        <begin position="6"/>
        <end position="25"/>
    </location>
</feature>
<keyword evidence="1" id="KW-0472">Membrane</keyword>
<dbReference type="RefSeq" id="WP_111540120.1">
    <property type="nucleotide sequence ID" value="NZ_QKYV01000002.1"/>
</dbReference>
<dbReference type="InterPro" id="IPR007497">
    <property type="entry name" value="SIMPL/DUF541"/>
</dbReference>
<evidence type="ECO:0000313" key="2">
    <source>
        <dbReference type="EMBL" id="PZW42461.1"/>
    </source>
</evidence>
<organism evidence="2 3">
    <name type="scientific">Mesonia algae</name>
    <dbReference type="NCBI Taxonomy" id="213248"/>
    <lineage>
        <taxon>Bacteria</taxon>
        <taxon>Pseudomonadati</taxon>
        <taxon>Bacteroidota</taxon>
        <taxon>Flavobacteriia</taxon>
        <taxon>Flavobacteriales</taxon>
        <taxon>Flavobacteriaceae</taxon>
        <taxon>Mesonia</taxon>
    </lineage>
</organism>
<dbReference type="AlphaFoldDB" id="A0A2W7I6E4"/>
<proteinExistence type="predicted"/>
<dbReference type="Proteomes" id="UP000249542">
    <property type="component" value="Unassembled WGS sequence"/>
</dbReference>
<dbReference type="Gene3D" id="3.30.70.2970">
    <property type="entry name" value="Protein of unknown function (DUF541), domain 2"/>
    <property type="match status" value="1"/>
</dbReference>
<dbReference type="InterPro" id="IPR052022">
    <property type="entry name" value="26kDa_periplasmic_antigen"/>
</dbReference>
<name>A0A2W7I6E4_9FLAO</name>
<sequence>MKNYTSAIIFGIAIVAASIFLGKAYTDRNKVDGQIEVTGLGKTDFSSDLIVWEGSFGSENTNLKQAYLSLEEKKSTINAYLTNKGIQPEELIYSAVSTSKKTKTIYTINGDYAGEEFVGYQLNQSLEIESKEVDKIEKVSREITELLNQGVQFYSQAPRYYYTKLADLKIEMISKATEDARLRAEKIAEFSGGALSDLESARMGIFQITGQNSGEDYSWGGTFNTSSREKTASITMKLVYKVD</sequence>
<dbReference type="EMBL" id="QKYV01000002">
    <property type="protein sequence ID" value="PZW42461.1"/>
    <property type="molecule type" value="Genomic_DNA"/>
</dbReference>
<evidence type="ECO:0000256" key="1">
    <source>
        <dbReference type="SAM" id="Phobius"/>
    </source>
</evidence>
<dbReference type="InterPro" id="IPR016907">
    <property type="entry name" value="UCP029033"/>
</dbReference>
<comment type="caution">
    <text evidence="2">The sequence shown here is derived from an EMBL/GenBank/DDBJ whole genome shotgun (WGS) entry which is preliminary data.</text>
</comment>
<dbReference type="GO" id="GO:0006974">
    <property type="term" value="P:DNA damage response"/>
    <property type="evidence" value="ECO:0007669"/>
    <property type="project" value="TreeGrafter"/>
</dbReference>
<dbReference type="PANTHER" id="PTHR34387">
    <property type="entry name" value="SLR1258 PROTEIN"/>
    <property type="match status" value="1"/>
</dbReference>
<dbReference type="PANTHER" id="PTHR34387:SF2">
    <property type="entry name" value="SLR1258 PROTEIN"/>
    <property type="match status" value="1"/>
</dbReference>
<evidence type="ECO:0000313" key="3">
    <source>
        <dbReference type="Proteomes" id="UP000249542"/>
    </source>
</evidence>